<feature type="compositionally biased region" description="Polar residues" evidence="1">
    <location>
        <begin position="158"/>
        <end position="168"/>
    </location>
</feature>
<comment type="caution">
    <text evidence="2">The sequence shown here is derived from an EMBL/GenBank/DDBJ whole genome shotgun (WGS) entry which is preliminary data.</text>
</comment>
<feature type="compositionally biased region" description="Basic and acidic residues" evidence="1">
    <location>
        <begin position="121"/>
        <end position="133"/>
    </location>
</feature>
<organism evidence="2 3">
    <name type="scientific">Dissostichus eleginoides</name>
    <name type="common">Patagonian toothfish</name>
    <name type="synonym">Dissostichus amissus</name>
    <dbReference type="NCBI Taxonomy" id="100907"/>
    <lineage>
        <taxon>Eukaryota</taxon>
        <taxon>Metazoa</taxon>
        <taxon>Chordata</taxon>
        <taxon>Craniata</taxon>
        <taxon>Vertebrata</taxon>
        <taxon>Euteleostomi</taxon>
        <taxon>Actinopterygii</taxon>
        <taxon>Neopterygii</taxon>
        <taxon>Teleostei</taxon>
        <taxon>Neoteleostei</taxon>
        <taxon>Acanthomorphata</taxon>
        <taxon>Eupercaria</taxon>
        <taxon>Perciformes</taxon>
        <taxon>Notothenioidei</taxon>
        <taxon>Nototheniidae</taxon>
        <taxon>Dissostichus</taxon>
    </lineage>
</organism>
<dbReference type="Proteomes" id="UP001228049">
    <property type="component" value="Unassembled WGS sequence"/>
</dbReference>
<reference evidence="2" key="1">
    <citation type="submission" date="2023-04" db="EMBL/GenBank/DDBJ databases">
        <title>Chromosome-level genome of Chaenocephalus aceratus.</title>
        <authorList>
            <person name="Park H."/>
        </authorList>
    </citation>
    <scope>NUCLEOTIDE SEQUENCE</scope>
    <source>
        <strain evidence="2">DE</strain>
        <tissue evidence="2">Muscle</tissue>
    </source>
</reference>
<dbReference type="AlphaFoldDB" id="A0AAD9ERT7"/>
<evidence type="ECO:0000313" key="3">
    <source>
        <dbReference type="Proteomes" id="UP001228049"/>
    </source>
</evidence>
<feature type="compositionally biased region" description="Basic and acidic residues" evidence="1">
    <location>
        <begin position="144"/>
        <end position="156"/>
    </location>
</feature>
<proteinExistence type="predicted"/>
<feature type="region of interest" description="Disordered" evidence="1">
    <location>
        <begin position="104"/>
        <end position="168"/>
    </location>
</feature>
<dbReference type="EMBL" id="JASDAP010000058">
    <property type="protein sequence ID" value="KAK1875884.1"/>
    <property type="molecule type" value="Genomic_DNA"/>
</dbReference>
<keyword evidence="3" id="KW-1185">Reference proteome</keyword>
<evidence type="ECO:0000256" key="1">
    <source>
        <dbReference type="SAM" id="MobiDB-lite"/>
    </source>
</evidence>
<gene>
    <name evidence="2" type="ORF">KUDE01_032010</name>
</gene>
<name>A0AAD9ERT7_DISEL</name>
<evidence type="ECO:0000313" key="2">
    <source>
        <dbReference type="EMBL" id="KAK1875884.1"/>
    </source>
</evidence>
<sequence length="168" mass="18948">MKIQFEQEAEQLMFEGDGWENSTRKTGRVSPKSAVRKFDFFSWSSGLTSERNQKGKFLHLVPSPGSFTWFLHLVPSPGSFRQEHLNAPSEEFLNTPSEEFLNAPSEEHLNAPSEEFLNAASEEHLNAPSEEHLNAPSETLNAPSEEHLNAPSEEHLNAPSTWSEIESR</sequence>
<protein>
    <submittedName>
        <fullName evidence="2">RNA-binding protein 12B</fullName>
    </submittedName>
</protein>
<accession>A0AAD9ERT7</accession>